<dbReference type="SUPFAM" id="SSF48371">
    <property type="entry name" value="ARM repeat"/>
    <property type="match status" value="1"/>
</dbReference>
<dbReference type="Proteomes" id="UP000243499">
    <property type="component" value="Chromosome 8"/>
</dbReference>
<organism evidence="3">
    <name type="scientific">Panicum hallii</name>
    <dbReference type="NCBI Taxonomy" id="206008"/>
    <lineage>
        <taxon>Eukaryota</taxon>
        <taxon>Viridiplantae</taxon>
        <taxon>Streptophyta</taxon>
        <taxon>Embryophyta</taxon>
        <taxon>Tracheophyta</taxon>
        <taxon>Spermatophyta</taxon>
        <taxon>Magnoliopsida</taxon>
        <taxon>Liliopsida</taxon>
        <taxon>Poales</taxon>
        <taxon>Poaceae</taxon>
        <taxon>PACMAD clade</taxon>
        <taxon>Panicoideae</taxon>
        <taxon>Panicodae</taxon>
        <taxon>Paniceae</taxon>
        <taxon>Panicinae</taxon>
        <taxon>Panicum</taxon>
        <taxon>Panicum sect. Panicum</taxon>
    </lineage>
</organism>
<evidence type="ECO:0000256" key="1">
    <source>
        <dbReference type="SAM" id="MobiDB-lite"/>
    </source>
</evidence>
<protein>
    <submittedName>
        <fullName evidence="3">Uncharacterized protein</fullName>
    </submittedName>
</protein>
<dbReference type="Gramene" id="PVH33750">
    <property type="protein sequence ID" value="PVH33750"/>
    <property type="gene ID" value="PAHAL_8G058300"/>
</dbReference>
<keyword evidence="2" id="KW-1133">Transmembrane helix</keyword>
<dbReference type="PANTHER" id="PTHR33115">
    <property type="entry name" value="ARM REPEAT SUPERFAMILY PROTEIN"/>
    <property type="match status" value="1"/>
</dbReference>
<dbReference type="PANTHER" id="PTHR33115:SF25">
    <property type="entry name" value="CONDENSIN COMPLEX SUBUNIT 1 C-TERMINAL DOMAIN-CONTAINING PROTEIN"/>
    <property type="match status" value="1"/>
</dbReference>
<evidence type="ECO:0000313" key="3">
    <source>
        <dbReference type="EMBL" id="PVH33750.1"/>
    </source>
</evidence>
<feature type="compositionally biased region" description="Basic and acidic residues" evidence="1">
    <location>
        <begin position="206"/>
        <end position="241"/>
    </location>
</feature>
<accession>A0A2T8I7V3</accession>
<dbReference type="EMBL" id="CM008053">
    <property type="protein sequence ID" value="PVH33750.1"/>
    <property type="molecule type" value="Genomic_DNA"/>
</dbReference>
<dbReference type="InterPro" id="IPR016024">
    <property type="entry name" value="ARM-type_fold"/>
</dbReference>
<feature type="region of interest" description="Disordered" evidence="1">
    <location>
        <begin position="487"/>
        <end position="530"/>
    </location>
</feature>
<feature type="compositionally biased region" description="Basic and acidic residues" evidence="1">
    <location>
        <begin position="183"/>
        <end position="198"/>
    </location>
</feature>
<feature type="transmembrane region" description="Helical" evidence="2">
    <location>
        <begin position="17"/>
        <end position="37"/>
    </location>
</feature>
<gene>
    <name evidence="3" type="ORF">PAHAL_8G058300</name>
</gene>
<feature type="compositionally biased region" description="Polar residues" evidence="1">
    <location>
        <begin position="509"/>
        <end position="521"/>
    </location>
</feature>
<feature type="region of interest" description="Disordered" evidence="1">
    <location>
        <begin position="183"/>
        <end position="244"/>
    </location>
</feature>
<keyword evidence="2" id="KW-0812">Transmembrane</keyword>
<dbReference type="AlphaFoldDB" id="A0A2T8I7V3"/>
<proteinExistence type="predicted"/>
<evidence type="ECO:0000256" key="2">
    <source>
        <dbReference type="SAM" id="Phobius"/>
    </source>
</evidence>
<sequence length="700" mass="78963">MDGPDKMAANMTPALDIFYSLVLCQCALLFVWCVVACHGQRKPASIKGRNLINYAVWLLGSGSQEEYLSGARLLGAFVEMGEDVRSLLLPSRPKIQKLIDTLRWRSSPNENREIRELAAMIVADLAETTQTYWNRNQQVPHPQLHQKRVWPLTTEERRMQEVGEKLQLEELKEKEQYMRKLMQVEERSRQKRMEMEERHRKRQRRMITEERYQQGRIEKQDDDDVHQQEELDRSSGDDREGGTCNQLTLQGLTILERLASGHNNSLPESATVPSASVCAEYPGSDCMDICSAPGLLPKIMAPIYSNTLIQDIGNSGAWADVVSGSFKVLHRLICAPGETSRSLRLEISSSDKPAVSNLQMVLDQGNRTSQELKIEAMEILTELALDPSIELPEKTAKTFIKKQLEAFLAAEGEQAPATVSKPIKAMAGRTLKNTVARLTELLDATNNITYRIIAAEILESLCIQCDLDKQVMEDTLLPKVIIGIPSSKSDQPESQISEGKEKKKRTRRSPTFQKENNQENQRNSEKTSKDLHLELTKRVREIMHRKHVVTKKASDQQNGEQTATNELQEAFLSLALVICDKLISADVVDQEKALGGEAFVLKLKTIIDDNCQSTADSMRIVKLCGHIAASTIQSQQYAEHFRNKEFVQSLSKASKVMSSLESCMMFVGTDFGLKKTVRPLLSEVNRLSNRDIKKNIRART</sequence>
<keyword evidence="2" id="KW-0472">Membrane</keyword>
<reference evidence="3" key="1">
    <citation type="submission" date="2018-04" db="EMBL/GenBank/DDBJ databases">
        <title>WGS assembly of Panicum hallii.</title>
        <authorList>
            <person name="Lovell J."/>
            <person name="Jenkins J."/>
            <person name="Lowry D."/>
            <person name="Mamidi S."/>
            <person name="Sreedasyam A."/>
            <person name="Weng X."/>
            <person name="Barry K."/>
            <person name="Bonette J."/>
            <person name="Campitelli B."/>
            <person name="Daum C."/>
            <person name="Gordon S."/>
            <person name="Gould B."/>
            <person name="Lipzen A."/>
            <person name="Macqueen A."/>
            <person name="Palacio-Mejia J."/>
            <person name="Plott C."/>
            <person name="Shakirov E."/>
            <person name="Shu S."/>
            <person name="Yoshinaga Y."/>
            <person name="Zane M."/>
            <person name="Rokhsar D."/>
            <person name="Grimwood J."/>
            <person name="Schmutz J."/>
            <person name="Juenger T."/>
        </authorList>
    </citation>
    <scope>NUCLEOTIDE SEQUENCE [LARGE SCALE GENOMIC DNA]</scope>
    <source>
        <strain evidence="3">FIL2</strain>
    </source>
</reference>
<feature type="compositionally biased region" description="Polar residues" evidence="1">
    <location>
        <begin position="487"/>
        <end position="497"/>
    </location>
</feature>
<name>A0A2T8I7V3_9POAL</name>